<dbReference type="InterPro" id="IPR016032">
    <property type="entry name" value="Sig_transdc_resp-reg_C-effctor"/>
</dbReference>
<evidence type="ECO:0000313" key="6">
    <source>
        <dbReference type="Proteomes" id="UP001620597"/>
    </source>
</evidence>
<organism evidence="5 6">
    <name type="scientific">Oceanobacter antarcticus</name>
    <dbReference type="NCBI Taxonomy" id="3133425"/>
    <lineage>
        <taxon>Bacteria</taxon>
        <taxon>Pseudomonadati</taxon>
        <taxon>Pseudomonadota</taxon>
        <taxon>Gammaproteobacteria</taxon>
        <taxon>Oceanospirillales</taxon>
        <taxon>Oceanospirillaceae</taxon>
        <taxon>Oceanobacter</taxon>
    </lineage>
</organism>
<dbReference type="Gene3D" id="3.40.50.300">
    <property type="entry name" value="P-loop containing nucleotide triphosphate hydrolases"/>
    <property type="match status" value="1"/>
</dbReference>
<dbReference type="PANTHER" id="PTHR44688:SF16">
    <property type="entry name" value="DNA-BINDING TRANSCRIPTIONAL ACTIVATOR DEVR_DOSR"/>
    <property type="match status" value="1"/>
</dbReference>
<dbReference type="PROSITE" id="PS00622">
    <property type="entry name" value="HTH_LUXR_1"/>
    <property type="match status" value="1"/>
</dbReference>
<keyword evidence="2" id="KW-0238">DNA-binding</keyword>
<dbReference type="SUPFAM" id="SSF52540">
    <property type="entry name" value="P-loop containing nucleoside triphosphate hydrolases"/>
    <property type="match status" value="1"/>
</dbReference>
<comment type="caution">
    <text evidence="5">The sequence shown here is derived from an EMBL/GenBank/DDBJ whole genome shotgun (WGS) entry which is preliminary data.</text>
</comment>
<dbReference type="Gene3D" id="1.10.10.10">
    <property type="entry name" value="Winged helix-like DNA-binding domain superfamily/Winged helix DNA-binding domain"/>
    <property type="match status" value="1"/>
</dbReference>
<dbReference type="SUPFAM" id="SSF46894">
    <property type="entry name" value="C-terminal effector domain of the bipartite response regulators"/>
    <property type="match status" value="1"/>
</dbReference>
<dbReference type="Gene3D" id="1.25.40.10">
    <property type="entry name" value="Tetratricopeptide repeat domain"/>
    <property type="match status" value="1"/>
</dbReference>
<evidence type="ECO:0000313" key="5">
    <source>
        <dbReference type="EMBL" id="MFK4752800.1"/>
    </source>
</evidence>
<dbReference type="PRINTS" id="PR00038">
    <property type="entry name" value="HTHLUXR"/>
</dbReference>
<proteinExistence type="predicted"/>
<dbReference type="InterPro" id="IPR059106">
    <property type="entry name" value="WHD_MalT"/>
</dbReference>
<gene>
    <name evidence="5" type="ORF">WG929_10310</name>
</gene>
<dbReference type="PROSITE" id="PS50043">
    <property type="entry name" value="HTH_LUXR_2"/>
    <property type="match status" value="1"/>
</dbReference>
<dbReference type="Proteomes" id="UP001620597">
    <property type="component" value="Unassembled WGS sequence"/>
</dbReference>
<dbReference type="SMART" id="SM00421">
    <property type="entry name" value="HTH_LUXR"/>
    <property type="match status" value="1"/>
</dbReference>
<dbReference type="EMBL" id="JBBKTX010000011">
    <property type="protein sequence ID" value="MFK4752800.1"/>
    <property type="molecule type" value="Genomic_DNA"/>
</dbReference>
<dbReference type="RefSeq" id="WP_416205958.1">
    <property type="nucleotide sequence ID" value="NZ_JBBKTX010000011.1"/>
</dbReference>
<dbReference type="CDD" id="cd06170">
    <property type="entry name" value="LuxR_C_like"/>
    <property type="match status" value="1"/>
</dbReference>
<keyword evidence="1" id="KW-0805">Transcription regulation</keyword>
<dbReference type="InterPro" id="IPR000792">
    <property type="entry name" value="Tscrpt_reg_LuxR_C"/>
</dbReference>
<dbReference type="Pfam" id="PF00196">
    <property type="entry name" value="GerE"/>
    <property type="match status" value="1"/>
</dbReference>
<sequence length="912" mass="102855">MKISDKQPVSFPGLFKFGAVPRLIMGKLGAPSQTPDAIVRSRLINRIKQSDRRITIVTAPAGFGKSILLAQLHQSVEKEGTPTGWLTLDERDNDLGRFLVYLNQVASRLLPFDILPSPDIGNSSPTQYFSIKNHIALLVNKLTTTKNPFYIFIDEFEHIKNPEVIKIIQELINYLPIDKKIIIGSRNTKILHLSSLEISGQLLSLDESDLRFDQPEALALFNRQQKPQLTESDIEIVIARTQGWAAGIRLVLLSMKDQDKPTNWLENLSGSSDHIARYLAENVLSQLSDNARNFLISTSILEQLNSNLCNFLLDQTDSQELLTYFEQNNLFISRISQPLEPGVISYKYHALFRDFLFNELKARQPENIPTLNHKVANWYFSRNRLRPAVEHALQSDDMTLAATMMNKCIMGLIGVAQMDTAATWVNRIPTKLAENQINIQRAKAYAMISLHKYHEAEAALARYQILEEAEGGDVSQEVCVQLALLHEFSDRHDRTAEDIKNFKKTPGDDPLLSSIACNISAYHHISNSEFESAIISLETAKQIYETSGPDLQAWPKVYSYCFEGLIEFLHGNLESATAIFEFGSKEAQGAAKSIAASFISRSQYEGDNLTQSCELIQKHIPTLKDTGDLDTIIMSYRTAARCAHLLGEHQQVDALLSELGNIGDRRGVNRAKASAWLEKCRFSLLKGDTESAKRYLELGCNKSIWSVHNGFHLFANEIEECELAELRMEIITGNPAVAIDRLPELIELASQNNRLYRRAHLQNLLAQAFYRYGDHAHALHHFKITIKFCEQHGLLRLLADEPWYINNMLNAFETSLCTAWKPYIDKLSTAISKNALDDSYQATPLILPNPLTPRETDLIKLVSEGCANKEIARLMTISENTVETHLKRINQKLETSNRTQAATKARELGAIQ</sequence>
<dbReference type="PANTHER" id="PTHR44688">
    <property type="entry name" value="DNA-BINDING TRANSCRIPTIONAL ACTIVATOR DEVR_DOSR"/>
    <property type="match status" value="1"/>
</dbReference>
<dbReference type="InterPro" id="IPR027417">
    <property type="entry name" value="P-loop_NTPase"/>
</dbReference>
<reference evidence="5 6" key="1">
    <citation type="submission" date="2024-03" db="EMBL/GenBank/DDBJ databases">
        <title>High-quality draft genome sequence of Oceanobacter sp. wDCs-4.</title>
        <authorList>
            <person name="Dong C."/>
        </authorList>
    </citation>
    <scope>NUCLEOTIDE SEQUENCE [LARGE SCALE GENOMIC DNA]</scope>
    <source>
        <strain evidence="6">wDCs-4</strain>
    </source>
</reference>
<dbReference type="InterPro" id="IPR036388">
    <property type="entry name" value="WH-like_DNA-bd_sf"/>
</dbReference>
<dbReference type="InterPro" id="IPR011990">
    <property type="entry name" value="TPR-like_helical_dom_sf"/>
</dbReference>
<evidence type="ECO:0000256" key="3">
    <source>
        <dbReference type="ARBA" id="ARBA00023163"/>
    </source>
</evidence>
<evidence type="ECO:0000256" key="1">
    <source>
        <dbReference type="ARBA" id="ARBA00023015"/>
    </source>
</evidence>
<feature type="domain" description="HTH luxR-type" evidence="4">
    <location>
        <begin position="844"/>
        <end position="909"/>
    </location>
</feature>
<dbReference type="Pfam" id="PF25873">
    <property type="entry name" value="WHD_MalT"/>
    <property type="match status" value="1"/>
</dbReference>
<protein>
    <submittedName>
        <fullName evidence="5">LuxR C-terminal-related transcriptional regulator</fullName>
    </submittedName>
</protein>
<evidence type="ECO:0000256" key="2">
    <source>
        <dbReference type="ARBA" id="ARBA00023125"/>
    </source>
</evidence>
<keyword evidence="3" id="KW-0804">Transcription</keyword>
<name>A0ABW8NJF4_9GAMM</name>
<keyword evidence="6" id="KW-1185">Reference proteome</keyword>
<accession>A0ABW8NJF4</accession>
<evidence type="ECO:0000259" key="4">
    <source>
        <dbReference type="PROSITE" id="PS50043"/>
    </source>
</evidence>